<dbReference type="InterPro" id="IPR009571">
    <property type="entry name" value="SUR7/Rim9-like_fungi"/>
</dbReference>
<gene>
    <name evidence="3" type="ORF">SAMD00023353_9000100</name>
</gene>
<feature type="transmembrane region" description="Helical" evidence="2">
    <location>
        <begin position="46"/>
        <end position="65"/>
    </location>
</feature>
<proteinExistence type="predicted"/>
<dbReference type="GO" id="GO:0005886">
    <property type="term" value="C:plasma membrane"/>
    <property type="evidence" value="ECO:0007669"/>
    <property type="project" value="InterPro"/>
</dbReference>
<reference evidence="3" key="1">
    <citation type="submission" date="2016-03" db="EMBL/GenBank/DDBJ databases">
        <title>Draft genome sequence of Rosellinia necatrix.</title>
        <authorList>
            <person name="Kanematsu S."/>
        </authorList>
    </citation>
    <scope>NUCLEOTIDE SEQUENCE [LARGE SCALE GENOMIC DNA]</scope>
    <source>
        <strain evidence="3">W97</strain>
    </source>
</reference>
<dbReference type="Proteomes" id="UP000054516">
    <property type="component" value="Unassembled WGS sequence"/>
</dbReference>
<dbReference type="AlphaFoldDB" id="A0A1W2TW14"/>
<feature type="region of interest" description="Disordered" evidence="1">
    <location>
        <begin position="1"/>
        <end position="38"/>
    </location>
</feature>
<sequence length="317" mass="34077">MATGSSPHRHRGQDAPNDAETEKGSGGRESAEDKARIKKGTTTRRNAIVVLGFLHLLVIIFLILVEVGNTRGNAILGSMYFFKLDLTNVLVRSAPSSLTLQNSIARSLGLHDFYQVGLWNFCEGYMSEGITHCSKPDAAFWFNPVQILLDELLAGASIALPSEINEILNILRIASHIMFGFFLGGAILNAVLLVASPAVLYSKWWSLPVAILSFISTIVVIVGASLATAISYIFQAALNSQPDLGVSASVGTRMLAFEWTAAGLTLLTFTIHAGLGCCCTSRRDIRTGRRGGRSAREVPGLVGHESQRPGSDGATYR</sequence>
<dbReference type="GO" id="GO:0051285">
    <property type="term" value="C:cell cortex of cell tip"/>
    <property type="evidence" value="ECO:0007669"/>
    <property type="project" value="TreeGrafter"/>
</dbReference>
<name>A0A1W2TW14_ROSNE</name>
<feature type="transmembrane region" description="Helical" evidence="2">
    <location>
        <begin position="254"/>
        <end position="280"/>
    </location>
</feature>
<dbReference type="Pfam" id="PF06687">
    <property type="entry name" value="SUR7"/>
    <property type="match status" value="1"/>
</dbReference>
<organism evidence="3">
    <name type="scientific">Rosellinia necatrix</name>
    <name type="common">White root-rot fungus</name>
    <dbReference type="NCBI Taxonomy" id="77044"/>
    <lineage>
        <taxon>Eukaryota</taxon>
        <taxon>Fungi</taxon>
        <taxon>Dikarya</taxon>
        <taxon>Ascomycota</taxon>
        <taxon>Pezizomycotina</taxon>
        <taxon>Sordariomycetes</taxon>
        <taxon>Xylariomycetidae</taxon>
        <taxon>Xylariales</taxon>
        <taxon>Xylariaceae</taxon>
        <taxon>Rosellinia</taxon>
    </lineage>
</organism>
<dbReference type="STRING" id="77044.A0A1W2TW14"/>
<dbReference type="EMBL" id="DF977535">
    <property type="protein sequence ID" value="GAP92852.1"/>
    <property type="molecule type" value="Genomic_DNA"/>
</dbReference>
<dbReference type="OMA" id="QGITHCS"/>
<feature type="transmembrane region" description="Helical" evidence="2">
    <location>
        <begin position="173"/>
        <end position="195"/>
    </location>
</feature>
<keyword evidence="2" id="KW-0472">Membrane</keyword>
<accession>A0A1W2TW14</accession>
<keyword evidence="2" id="KW-1133">Transmembrane helix</keyword>
<keyword evidence="2" id="KW-0812">Transmembrane</keyword>
<protein>
    <submittedName>
        <fullName evidence="3">Putative integral membrane protein</fullName>
    </submittedName>
</protein>
<evidence type="ECO:0000313" key="3">
    <source>
        <dbReference type="EMBL" id="GAP92852.1"/>
    </source>
</evidence>
<dbReference type="OrthoDB" id="2327445at2759"/>
<dbReference type="PANTHER" id="PTHR28019:SF2">
    <property type="entry name" value="CELL MEMBRANE PROTEIN YLR413W-RELATED"/>
    <property type="match status" value="1"/>
</dbReference>
<feature type="region of interest" description="Disordered" evidence="1">
    <location>
        <begin position="287"/>
        <end position="317"/>
    </location>
</feature>
<keyword evidence="4" id="KW-1185">Reference proteome</keyword>
<feature type="compositionally biased region" description="Basic and acidic residues" evidence="1">
    <location>
        <begin position="20"/>
        <end position="35"/>
    </location>
</feature>
<dbReference type="InterPro" id="IPR052413">
    <property type="entry name" value="SUR7_domain"/>
</dbReference>
<dbReference type="GO" id="GO:0031505">
    <property type="term" value="P:fungal-type cell wall organization"/>
    <property type="evidence" value="ECO:0007669"/>
    <property type="project" value="TreeGrafter"/>
</dbReference>
<evidence type="ECO:0000256" key="1">
    <source>
        <dbReference type="SAM" id="MobiDB-lite"/>
    </source>
</evidence>
<evidence type="ECO:0000256" key="2">
    <source>
        <dbReference type="SAM" id="Phobius"/>
    </source>
</evidence>
<evidence type="ECO:0000313" key="4">
    <source>
        <dbReference type="Proteomes" id="UP000054516"/>
    </source>
</evidence>
<feature type="transmembrane region" description="Helical" evidence="2">
    <location>
        <begin position="207"/>
        <end position="234"/>
    </location>
</feature>
<dbReference type="PANTHER" id="PTHR28019">
    <property type="entry name" value="CELL MEMBRANE PROTEIN YLR413W-RELATED"/>
    <property type="match status" value="1"/>
</dbReference>